<gene>
    <name evidence="2" type="ORF">GNI_186510</name>
</gene>
<comment type="caution">
    <text evidence="2">The sequence shown here is derived from an EMBL/GenBank/DDBJ whole genome shotgun (WGS) entry which is preliminary data.</text>
</comment>
<dbReference type="RefSeq" id="XP_011133616.1">
    <property type="nucleotide sequence ID" value="XM_011135314.1"/>
</dbReference>
<feature type="region of interest" description="Disordered" evidence="1">
    <location>
        <begin position="149"/>
        <end position="234"/>
    </location>
</feature>
<organism evidence="2 3">
    <name type="scientific">Gregarina niphandrodes</name>
    <name type="common">Septate eugregarine</name>
    <dbReference type="NCBI Taxonomy" id="110365"/>
    <lineage>
        <taxon>Eukaryota</taxon>
        <taxon>Sar</taxon>
        <taxon>Alveolata</taxon>
        <taxon>Apicomplexa</taxon>
        <taxon>Conoidasida</taxon>
        <taxon>Gregarinasina</taxon>
        <taxon>Eugregarinorida</taxon>
        <taxon>Gregarinidae</taxon>
        <taxon>Gregarina</taxon>
    </lineage>
</organism>
<reference evidence="2" key="1">
    <citation type="submission" date="2013-12" db="EMBL/GenBank/DDBJ databases">
        <authorList>
            <person name="Omoto C.K."/>
            <person name="Sibley D."/>
            <person name="Venepally P."/>
            <person name="Hadjithomas M."/>
            <person name="Karamycheva S."/>
            <person name="Brunk B."/>
            <person name="Roos D."/>
            <person name="Caler E."/>
            <person name="Lorenzi H."/>
        </authorList>
    </citation>
    <scope>NUCLEOTIDE SEQUENCE</scope>
</reference>
<dbReference type="Proteomes" id="UP000019763">
    <property type="component" value="Unassembled WGS sequence"/>
</dbReference>
<dbReference type="GeneID" id="22916188"/>
<sequence>MGQSQSCLGRCHIYYEGDIGACDHPVETWEIDGPCGESADRPCLSTFNAGWDVNKENCGNCYKVDMKYDGGQVKTTYLRTLDTNGSETKFEMGQAAWLNLCPYVCAGTGVCAPEPEKCEYGIIEGDKNISCTVQNAPITFERVACGGKGNDTTVPATTTNSEPATTTKTEPKTTRTKTEPKTTRTKAEPKTTRTKAEPKTTRTKTEPETTRTKTEPKITTTKGMRTTTTKKGNDSEEMVKKCEAKIKAEPQWVDACREFCTSYAPGNPLSMWCSDLKLKTGEDLIKCINGQQPFCS</sequence>
<accession>A0A023AXW5</accession>
<feature type="compositionally biased region" description="Basic and acidic residues" evidence="1">
    <location>
        <begin position="169"/>
        <end position="216"/>
    </location>
</feature>
<name>A0A023AXW5_GRENI</name>
<proteinExistence type="predicted"/>
<feature type="compositionally biased region" description="Low complexity" evidence="1">
    <location>
        <begin position="157"/>
        <end position="168"/>
    </location>
</feature>
<evidence type="ECO:0000256" key="1">
    <source>
        <dbReference type="SAM" id="MobiDB-lite"/>
    </source>
</evidence>
<protein>
    <submittedName>
        <fullName evidence="2">Uncharacterized protein</fullName>
    </submittedName>
</protein>
<dbReference type="AlphaFoldDB" id="A0A023AXW5"/>
<keyword evidence="3" id="KW-1185">Reference proteome</keyword>
<evidence type="ECO:0000313" key="3">
    <source>
        <dbReference type="Proteomes" id="UP000019763"/>
    </source>
</evidence>
<evidence type="ECO:0000313" key="2">
    <source>
        <dbReference type="EMBL" id="EZG43125.1"/>
    </source>
</evidence>
<feature type="compositionally biased region" description="Low complexity" evidence="1">
    <location>
        <begin position="217"/>
        <end position="230"/>
    </location>
</feature>
<dbReference type="VEuPathDB" id="CryptoDB:GNI_186510"/>
<dbReference type="EMBL" id="AFNH02001416">
    <property type="protein sequence ID" value="EZG43125.1"/>
    <property type="molecule type" value="Genomic_DNA"/>
</dbReference>